<comment type="catalytic activity">
    <reaction evidence="7">
        <text>D-tagatofuranose 6-phosphate + ATP = D-tagatofuranose 1,6-bisphosphate + ADP + H(+)</text>
        <dbReference type="Rhea" id="RHEA:12420"/>
        <dbReference type="ChEBI" id="CHEBI:15378"/>
        <dbReference type="ChEBI" id="CHEBI:30616"/>
        <dbReference type="ChEBI" id="CHEBI:58694"/>
        <dbReference type="ChEBI" id="CHEBI:58695"/>
        <dbReference type="ChEBI" id="CHEBI:456216"/>
        <dbReference type="EC" id="2.7.1.144"/>
    </reaction>
</comment>
<comment type="similarity">
    <text evidence="7">Belongs to the carbohydrate kinase PfkB family. LacC subfamily.</text>
</comment>
<dbReference type="PANTHER" id="PTHR46566:SF2">
    <property type="entry name" value="ATP-DEPENDENT 6-PHOSPHOFRUCTOKINASE ISOZYME 2"/>
    <property type="match status" value="1"/>
</dbReference>
<dbReference type="InterPro" id="IPR011611">
    <property type="entry name" value="PfkB_dom"/>
</dbReference>
<dbReference type="GO" id="GO:0009024">
    <property type="term" value="F:tagatose-6-phosphate kinase activity"/>
    <property type="evidence" value="ECO:0007669"/>
    <property type="project" value="UniProtKB-EC"/>
</dbReference>
<protein>
    <recommendedName>
        <fullName evidence="7">Tagatose-6-phosphate kinase</fullName>
        <ecNumber evidence="7">2.7.1.144</ecNumber>
    </recommendedName>
</protein>
<keyword evidence="4 8" id="KW-0418">Kinase</keyword>
<dbReference type="CDD" id="cd01164">
    <property type="entry name" value="FruK_PfkB_like"/>
    <property type="match status" value="1"/>
</dbReference>
<dbReference type="PANTHER" id="PTHR46566">
    <property type="entry name" value="1-PHOSPHOFRUCTOKINASE-RELATED"/>
    <property type="match status" value="1"/>
</dbReference>
<evidence type="ECO:0000256" key="9">
    <source>
        <dbReference type="SAM" id="MobiDB-lite"/>
    </source>
</evidence>
<reference evidence="11 12" key="1">
    <citation type="submission" date="2017-07" db="EMBL/GenBank/DDBJ databases">
        <title>The genome sequence of Paludifilum halophilum highlights mechanisms for microbial adaptation to high salt environemnts.</title>
        <authorList>
            <person name="Belbahri L."/>
        </authorList>
    </citation>
    <scope>NUCLEOTIDE SEQUENCE [LARGE SCALE GENOMIC DNA]</scope>
    <source>
        <strain evidence="11 12">DSM 102817</strain>
    </source>
</reference>
<evidence type="ECO:0000256" key="6">
    <source>
        <dbReference type="ARBA" id="ARBA00047745"/>
    </source>
</evidence>
<dbReference type="Proteomes" id="UP000215459">
    <property type="component" value="Unassembled WGS sequence"/>
</dbReference>
<evidence type="ECO:0000259" key="10">
    <source>
        <dbReference type="Pfam" id="PF00294"/>
    </source>
</evidence>
<sequence>MRRIVTVTLNPAIDKTIRLPHFAPGRVNRVTETRSDPGGKGINVARVLKQWGENPLALGWVGGHRGQSLLERLDTRGIDHQFAKVKGETRTNLKMVEEDTGRVTDLNEPGFRVFDEDVEHLLEIYEAALREAEVIVLAGSLPPGAPSDFYGTLINRARKQNVKVFLDADGSPLKEGIARIPYAVKPNLAELERCLGRRLPQDADRVAAGKELLDRGIHLVALSQGAEGAWFFTEKEAIRAIPPDVSVSNPVGAGDTMVAALAVGACRGWSLNETIRFSIAAGSVTASKEGTQFSTDDEARSLADHVNLSSRTLEQDHESKERLS</sequence>
<evidence type="ECO:0000313" key="12">
    <source>
        <dbReference type="Proteomes" id="UP000215459"/>
    </source>
</evidence>
<dbReference type="InterPro" id="IPR022463">
    <property type="entry name" value="1-PFruKinase"/>
</dbReference>
<gene>
    <name evidence="11" type="primary">pfkB</name>
    <name evidence="11" type="ORF">CHM34_04675</name>
</gene>
<dbReference type="GO" id="GO:0044281">
    <property type="term" value="P:small molecule metabolic process"/>
    <property type="evidence" value="ECO:0007669"/>
    <property type="project" value="UniProtKB-ARBA"/>
</dbReference>
<comment type="function">
    <text evidence="8">Catalyzes the ATP-dependent phosphorylation of fructose-l-phosphate to fructose-l,6-bisphosphate.</text>
</comment>
<name>A0A235B9U6_9BACL</name>
<proteinExistence type="inferred from homology"/>
<dbReference type="EC" id="2.7.1.144" evidence="7"/>
<evidence type="ECO:0000256" key="1">
    <source>
        <dbReference type="ARBA" id="ARBA00005380"/>
    </source>
</evidence>
<dbReference type="PIRSF" id="PIRSF000535">
    <property type="entry name" value="1PFK/6PFK/LacC"/>
    <property type="match status" value="1"/>
</dbReference>
<evidence type="ECO:0000256" key="5">
    <source>
        <dbReference type="ARBA" id="ARBA00022840"/>
    </source>
</evidence>
<evidence type="ECO:0000256" key="3">
    <source>
        <dbReference type="ARBA" id="ARBA00022741"/>
    </source>
</evidence>
<accession>A0A235B9U6</accession>
<keyword evidence="12" id="KW-1185">Reference proteome</keyword>
<dbReference type="InterPro" id="IPR017583">
    <property type="entry name" value="Tagatose/fructose_Pkinase"/>
</dbReference>
<dbReference type="GO" id="GO:0005829">
    <property type="term" value="C:cytosol"/>
    <property type="evidence" value="ECO:0007669"/>
    <property type="project" value="TreeGrafter"/>
</dbReference>
<keyword evidence="7" id="KW-0423">Lactose metabolism</keyword>
<dbReference type="EMBL" id="NOWF01000002">
    <property type="protein sequence ID" value="OYD09064.1"/>
    <property type="molecule type" value="Genomic_DNA"/>
</dbReference>
<evidence type="ECO:0000256" key="2">
    <source>
        <dbReference type="ARBA" id="ARBA00022679"/>
    </source>
</evidence>
<comment type="pathway">
    <text evidence="7">Carbohydrate metabolism; D-tagatose 6-phosphate degradation; D-glyceraldehyde 3-phosphate and glycerone phosphate from D-tagatose 6-phosphate: step 1/2.</text>
</comment>
<evidence type="ECO:0000256" key="8">
    <source>
        <dbReference type="RuleBase" id="RU369061"/>
    </source>
</evidence>
<dbReference type="Pfam" id="PF00294">
    <property type="entry name" value="PfkB"/>
    <property type="match status" value="1"/>
</dbReference>
<dbReference type="InterPro" id="IPR029056">
    <property type="entry name" value="Ribokinase-like"/>
</dbReference>
<feature type="compositionally biased region" description="Basic and acidic residues" evidence="9">
    <location>
        <begin position="313"/>
        <end position="324"/>
    </location>
</feature>
<comment type="catalytic activity">
    <reaction evidence="6 8">
        <text>beta-D-fructose 1-phosphate + ATP = beta-D-fructose 1,6-bisphosphate + ADP + H(+)</text>
        <dbReference type="Rhea" id="RHEA:14213"/>
        <dbReference type="ChEBI" id="CHEBI:15378"/>
        <dbReference type="ChEBI" id="CHEBI:30616"/>
        <dbReference type="ChEBI" id="CHEBI:32966"/>
        <dbReference type="ChEBI" id="CHEBI:138881"/>
        <dbReference type="ChEBI" id="CHEBI:456216"/>
        <dbReference type="EC" id="2.7.1.56"/>
    </reaction>
</comment>
<dbReference type="RefSeq" id="WP_094263413.1">
    <property type="nucleotide sequence ID" value="NZ_NOWF01000002.1"/>
</dbReference>
<comment type="caution">
    <text evidence="11">The sequence shown here is derived from an EMBL/GenBank/DDBJ whole genome shotgun (WGS) entry which is preliminary data.</text>
</comment>
<keyword evidence="5 7" id="KW-0067">ATP-binding</keyword>
<dbReference type="PROSITE" id="PS00583">
    <property type="entry name" value="PFKB_KINASES_1"/>
    <property type="match status" value="1"/>
</dbReference>
<dbReference type="OrthoDB" id="9801219at2"/>
<dbReference type="AlphaFoldDB" id="A0A235B9U6"/>
<dbReference type="SUPFAM" id="SSF53613">
    <property type="entry name" value="Ribokinase-like"/>
    <property type="match status" value="1"/>
</dbReference>
<dbReference type="NCBIfam" id="TIGR03828">
    <property type="entry name" value="pfkB"/>
    <property type="match status" value="1"/>
</dbReference>
<dbReference type="GO" id="GO:2001059">
    <property type="term" value="P:D-tagatose 6-phosphate catabolic process"/>
    <property type="evidence" value="ECO:0007669"/>
    <property type="project" value="UniProtKB-UniPathway"/>
</dbReference>
<dbReference type="GO" id="GO:0016052">
    <property type="term" value="P:carbohydrate catabolic process"/>
    <property type="evidence" value="ECO:0007669"/>
    <property type="project" value="UniProtKB-ARBA"/>
</dbReference>
<evidence type="ECO:0000256" key="7">
    <source>
        <dbReference type="PIRNR" id="PIRNR000535"/>
    </source>
</evidence>
<dbReference type="FunFam" id="3.40.1190.20:FF:000001">
    <property type="entry name" value="Phosphofructokinase"/>
    <property type="match status" value="1"/>
</dbReference>
<dbReference type="GO" id="GO:0008662">
    <property type="term" value="F:1-phosphofructokinase activity"/>
    <property type="evidence" value="ECO:0007669"/>
    <property type="project" value="UniProtKB-UniRule"/>
</dbReference>
<evidence type="ECO:0000256" key="4">
    <source>
        <dbReference type="ARBA" id="ARBA00022777"/>
    </source>
</evidence>
<dbReference type="GO" id="GO:0005524">
    <property type="term" value="F:ATP binding"/>
    <property type="evidence" value="ECO:0007669"/>
    <property type="project" value="UniProtKB-UniRule"/>
</dbReference>
<organism evidence="11 12">
    <name type="scientific">Paludifilum halophilum</name>
    <dbReference type="NCBI Taxonomy" id="1642702"/>
    <lineage>
        <taxon>Bacteria</taxon>
        <taxon>Bacillati</taxon>
        <taxon>Bacillota</taxon>
        <taxon>Bacilli</taxon>
        <taxon>Bacillales</taxon>
        <taxon>Thermoactinomycetaceae</taxon>
        <taxon>Paludifilum</taxon>
    </lineage>
</organism>
<keyword evidence="2 7" id="KW-0808">Transferase</keyword>
<dbReference type="UniPathway" id="UPA00704">
    <property type="reaction ID" value="UER00715"/>
</dbReference>
<dbReference type="InterPro" id="IPR002173">
    <property type="entry name" value="Carboh/pur_kinase_PfkB_CS"/>
</dbReference>
<dbReference type="PROSITE" id="PS00584">
    <property type="entry name" value="PFKB_KINASES_2"/>
    <property type="match status" value="1"/>
</dbReference>
<feature type="region of interest" description="Disordered" evidence="9">
    <location>
        <begin position="288"/>
        <end position="324"/>
    </location>
</feature>
<evidence type="ECO:0000313" key="11">
    <source>
        <dbReference type="EMBL" id="OYD09064.1"/>
    </source>
</evidence>
<dbReference type="Gene3D" id="3.40.1190.20">
    <property type="match status" value="1"/>
</dbReference>
<comment type="similarity">
    <text evidence="1">Belongs to the carbohydrate kinase pfkB family.</text>
</comment>
<feature type="domain" description="Carbohydrate kinase PfkB" evidence="10">
    <location>
        <begin position="8"/>
        <end position="296"/>
    </location>
</feature>
<keyword evidence="3 7" id="KW-0547">Nucleotide-binding</keyword>
<dbReference type="GO" id="GO:0005988">
    <property type="term" value="P:lactose metabolic process"/>
    <property type="evidence" value="ECO:0007669"/>
    <property type="project" value="UniProtKB-KW"/>
</dbReference>
<dbReference type="NCBIfam" id="TIGR03168">
    <property type="entry name" value="1-PFK"/>
    <property type="match status" value="1"/>
</dbReference>